<comment type="caution">
    <text evidence="1">The sequence shown here is derived from an EMBL/GenBank/DDBJ whole genome shotgun (WGS) entry which is preliminary data.</text>
</comment>
<gene>
    <name evidence="1" type="ORF">Ctaglu_20780</name>
</gene>
<dbReference type="RefSeq" id="WP_185732666.1">
    <property type="nucleotide sequence ID" value="NZ_BHYK01000010.1"/>
</dbReference>
<dbReference type="Proteomes" id="UP000287872">
    <property type="component" value="Unassembled WGS sequence"/>
</dbReference>
<accession>A0A401ULQ0</accession>
<reference evidence="1 2" key="1">
    <citation type="submission" date="2018-11" db="EMBL/GenBank/DDBJ databases">
        <title>Genome sequencing and assembly of Clostridium tagluense strain A121.</title>
        <authorList>
            <person name="Murakami T."/>
            <person name="Segawa T."/>
            <person name="Shcherbakova V.A."/>
            <person name="Mori H."/>
            <person name="Yoshimura Y."/>
        </authorList>
    </citation>
    <scope>NUCLEOTIDE SEQUENCE [LARGE SCALE GENOMIC DNA]</scope>
    <source>
        <strain evidence="1 2">A121</strain>
    </source>
</reference>
<dbReference type="AlphaFoldDB" id="A0A401ULQ0"/>
<evidence type="ECO:0000313" key="1">
    <source>
        <dbReference type="EMBL" id="GCD10455.1"/>
    </source>
</evidence>
<keyword evidence="2" id="KW-1185">Reference proteome</keyword>
<name>A0A401ULQ0_9CLOT</name>
<sequence length="57" mass="6421">MDNTIINNDTTAQTLITIKVDNKNINHAALNKFLIELEQLQQKHSIISAKEGVVYGR</sequence>
<organism evidence="1 2">
    <name type="scientific">Clostridium tagluense</name>
    <dbReference type="NCBI Taxonomy" id="360422"/>
    <lineage>
        <taxon>Bacteria</taxon>
        <taxon>Bacillati</taxon>
        <taxon>Bacillota</taxon>
        <taxon>Clostridia</taxon>
        <taxon>Eubacteriales</taxon>
        <taxon>Clostridiaceae</taxon>
        <taxon>Clostridium</taxon>
    </lineage>
</organism>
<dbReference type="EMBL" id="BHYK01000010">
    <property type="protein sequence ID" value="GCD10455.1"/>
    <property type="molecule type" value="Genomic_DNA"/>
</dbReference>
<evidence type="ECO:0000313" key="2">
    <source>
        <dbReference type="Proteomes" id="UP000287872"/>
    </source>
</evidence>
<protein>
    <submittedName>
        <fullName evidence="1">Uncharacterized protein</fullName>
    </submittedName>
</protein>
<proteinExistence type="predicted"/>